<dbReference type="Pfam" id="PF00014">
    <property type="entry name" value="Kunitz_BPTI"/>
    <property type="match status" value="2"/>
</dbReference>
<dbReference type="InterPro" id="IPR036880">
    <property type="entry name" value="Kunitz_BPTI_sf"/>
</dbReference>
<feature type="domain" description="BPTI/Kunitz inhibitor" evidence="2">
    <location>
        <begin position="165"/>
        <end position="215"/>
    </location>
</feature>
<evidence type="ECO:0000256" key="1">
    <source>
        <dbReference type="SAM" id="SignalP"/>
    </source>
</evidence>
<dbReference type="AlphaFoldDB" id="A0ABD6EV28"/>
<evidence type="ECO:0000259" key="2">
    <source>
        <dbReference type="PROSITE" id="PS50279"/>
    </source>
</evidence>
<name>A0ABD6EV28_9BILA</name>
<dbReference type="PRINTS" id="PR00759">
    <property type="entry name" value="BASICPTASE"/>
</dbReference>
<evidence type="ECO:0000313" key="4">
    <source>
        <dbReference type="Proteomes" id="UP001608902"/>
    </source>
</evidence>
<dbReference type="Gene3D" id="4.10.410.10">
    <property type="entry name" value="Pancreatic trypsin inhibitor Kunitz domain"/>
    <property type="match status" value="1"/>
</dbReference>
<dbReference type="Proteomes" id="UP001608902">
    <property type="component" value="Unassembled WGS sequence"/>
</dbReference>
<feature type="signal peptide" evidence="1">
    <location>
        <begin position="1"/>
        <end position="17"/>
    </location>
</feature>
<keyword evidence="4" id="KW-1185">Reference proteome</keyword>
<dbReference type="InterPro" id="IPR006150">
    <property type="entry name" value="Cys_repeat_1"/>
</dbReference>
<dbReference type="InterPro" id="IPR053014">
    <property type="entry name" value="Cuticle_assoc_divergent"/>
</dbReference>
<protein>
    <recommendedName>
        <fullName evidence="2">BPTI/Kunitz inhibitor domain-containing protein</fullName>
    </recommendedName>
</protein>
<dbReference type="SMART" id="SM00131">
    <property type="entry name" value="KU"/>
    <property type="match status" value="2"/>
</dbReference>
<dbReference type="EMBL" id="JBGFUD010013960">
    <property type="protein sequence ID" value="MFH4983825.1"/>
    <property type="molecule type" value="Genomic_DNA"/>
</dbReference>
<accession>A0ABD6EV28</accession>
<proteinExistence type="predicted"/>
<sequence>MHSTTIICLLFINILYGEQLCRVNDDCSTCRTLQPGDQCSKLKTNALLYCDPTTNKIAMQKGFYLECTDSGDQLIAKSCGSARYFDGEMCRSVDGRRRSNTTDSTKIDDHCSNDPKCLAKLQCKYGTALKIGDTMTKCDSDSDCPSSYQCQLDVNMCCPRAQTICALPLKLGNCKQNILRFWYNAITRECEAFDYSGCNGNDNNFRSISDCLLTCGNIQSAPQCPKGEAFKDHYGKFHTCSHTQNKCPENSECYFDGYVWGCCPSKAYTCSRPVEKGVRCENKPSNRFFFDAQTQKCEAFEFNGKY</sequence>
<dbReference type="CDD" id="cd00109">
    <property type="entry name" value="Kunitz-type"/>
    <property type="match status" value="1"/>
</dbReference>
<dbReference type="PROSITE" id="PS00280">
    <property type="entry name" value="BPTI_KUNITZ_1"/>
    <property type="match status" value="1"/>
</dbReference>
<keyword evidence="1" id="KW-0732">Signal</keyword>
<organism evidence="3 4">
    <name type="scientific">Gnathostoma spinigerum</name>
    <dbReference type="NCBI Taxonomy" id="75299"/>
    <lineage>
        <taxon>Eukaryota</taxon>
        <taxon>Metazoa</taxon>
        <taxon>Ecdysozoa</taxon>
        <taxon>Nematoda</taxon>
        <taxon>Chromadorea</taxon>
        <taxon>Rhabditida</taxon>
        <taxon>Spirurina</taxon>
        <taxon>Gnathostomatomorpha</taxon>
        <taxon>Gnathostomatoidea</taxon>
        <taxon>Gnathostomatidae</taxon>
        <taxon>Gnathostoma</taxon>
    </lineage>
</organism>
<dbReference type="SUPFAM" id="SSF57362">
    <property type="entry name" value="BPTI-like"/>
    <property type="match status" value="2"/>
</dbReference>
<reference evidence="3 4" key="1">
    <citation type="submission" date="2024-08" db="EMBL/GenBank/DDBJ databases">
        <title>Gnathostoma spinigerum genome.</title>
        <authorList>
            <person name="Gonzalez-Bertolin B."/>
            <person name="Monzon S."/>
            <person name="Zaballos A."/>
            <person name="Jimenez P."/>
            <person name="Dekumyoy P."/>
            <person name="Varona S."/>
            <person name="Cuesta I."/>
            <person name="Sumanam S."/>
            <person name="Adisakwattana P."/>
            <person name="Gasser R.B."/>
            <person name="Hernandez-Gonzalez A."/>
            <person name="Young N.D."/>
            <person name="Perteguer M.J."/>
        </authorList>
    </citation>
    <scope>NUCLEOTIDE SEQUENCE [LARGE SCALE GENOMIC DNA]</scope>
    <source>
        <strain evidence="3">AL3</strain>
        <tissue evidence="3">Liver</tissue>
    </source>
</reference>
<dbReference type="PANTHER" id="PTHR46339:SF7">
    <property type="entry name" value="BPTI_KUNITZ INHIBITOR DOMAIN-CONTAINING PROTEIN"/>
    <property type="match status" value="1"/>
</dbReference>
<dbReference type="PROSITE" id="PS50279">
    <property type="entry name" value="BPTI_KUNITZ_2"/>
    <property type="match status" value="1"/>
</dbReference>
<gene>
    <name evidence="3" type="ORF">AB6A40_010534</name>
</gene>
<comment type="caution">
    <text evidence="3">The sequence shown here is derived from an EMBL/GenBank/DDBJ whole genome shotgun (WGS) entry which is preliminary data.</text>
</comment>
<dbReference type="SMART" id="SM00289">
    <property type="entry name" value="WR1"/>
    <property type="match status" value="2"/>
</dbReference>
<dbReference type="InterPro" id="IPR020901">
    <property type="entry name" value="Prtase_inh_Kunz-CS"/>
</dbReference>
<dbReference type="InterPro" id="IPR002223">
    <property type="entry name" value="Kunitz_BPTI"/>
</dbReference>
<dbReference type="PANTHER" id="PTHR46339">
    <property type="entry name" value="PROTEIN CBG15282-RELATED"/>
    <property type="match status" value="1"/>
</dbReference>
<feature type="chain" id="PRO_5044746996" description="BPTI/Kunitz inhibitor domain-containing protein" evidence="1">
    <location>
        <begin position="18"/>
        <end position="306"/>
    </location>
</feature>
<evidence type="ECO:0000313" key="3">
    <source>
        <dbReference type="EMBL" id="MFH4983825.1"/>
    </source>
</evidence>